<proteinExistence type="predicted"/>
<keyword evidence="2" id="KW-0479">Metal-binding</keyword>
<feature type="region of interest" description="Disordered" evidence="8">
    <location>
        <begin position="213"/>
        <end position="232"/>
    </location>
</feature>
<dbReference type="InterPro" id="IPR008906">
    <property type="entry name" value="HATC_C_dom"/>
</dbReference>
<name>A0AA38VSP1_9ASTR</name>
<keyword evidence="5" id="KW-0238">DNA-binding</keyword>
<keyword evidence="4" id="KW-0862">Zinc</keyword>
<evidence type="ECO:0000256" key="8">
    <source>
        <dbReference type="SAM" id="MobiDB-lite"/>
    </source>
</evidence>
<dbReference type="EMBL" id="JARYMX010000008">
    <property type="protein sequence ID" value="KAJ9537142.1"/>
    <property type="molecule type" value="Genomic_DNA"/>
</dbReference>
<evidence type="ECO:0000256" key="1">
    <source>
        <dbReference type="ARBA" id="ARBA00004123"/>
    </source>
</evidence>
<dbReference type="GO" id="GO:0005634">
    <property type="term" value="C:nucleus"/>
    <property type="evidence" value="ECO:0007669"/>
    <property type="project" value="UniProtKB-SubCell"/>
</dbReference>
<keyword evidence="3 7" id="KW-0863">Zinc-finger</keyword>
<evidence type="ECO:0000256" key="7">
    <source>
        <dbReference type="PROSITE-ProRule" id="PRU00027"/>
    </source>
</evidence>
<sequence>MASLRCGGFVDPGWEHGTAQDEKKKKVRCNYCGKVVSGGIYRLKQHLARVSGEVTYCEKAPQEVCLKLKQNLEGCRIGSGKKPKQIEYNDDEQAYLNFPSSNDDIIIEEVEDNNNNNNALSYRNKGKQLVVDKGLVINMAPLRSLGYVDPGWEHGVPQDERKKKVKCNYCDKIVSGGINRFKQHLARIPGEVAPCKSAPEEVYLKIKENMKWHRTGRRHRRPEAAKQTSSASAAAFYMQSDEEDEQEEDDIYRDSTRVVATKGGISPSPPGIGTEPLSKKPKFETLPKGGQISSSSKQGTKISRKEVISAICKFFYHAGVPTHAANSPYFHKMLEMVGQYGQDLPAPPSSMLSGRFLHDEILIIKTYLAEYKASWESLVVLYWLIVGRMHKDINQHIGFLPSGVHFVSSVDATEFVEDATALFKFLDKVVDEMGEENVVQVITENTPSYQAAGKMLEEKRQNLFWTPCAASCIELMLEDFVKIKWVAECIEKGQKITKLVYNQIWLSDLLKREYTGGQELLRASFTRHASSFLTLQSLMDHRVALKRLFQSTKWLSSRVSKCEEGEEVEKIVMNATFWKKVQYIRRSVDPILEVLQKINNDESLSMPSIYNDMYRAKLAIKTNHGDDARKYGNFWSVIDNHWISSFSRPLYLAAYFLNPSYRYRPDFVPPPEVVRGLNSCIVRFEPNNARRVSASKQISDFGSAKADFGTDLAISTRTELNPAAWWQQHGINCLELQQIAVRILSQTCSSFGCEHNWSIYDQFHNQRHNRLAQKRLNDFTYVHYNLRLRERQIRKMPYASSASLDSILQETLLHDWIVKPEKQPYQEDEEVFNEMEQDVAYENGLLEYEEGNGESRKGSLQLVTLTDIEPLDAHPLNNGGVGGDDDDEDDERDDDDLNFLGDGFSDS</sequence>
<feature type="domain" description="BED-type" evidence="9">
    <location>
        <begin position="8"/>
        <end position="64"/>
    </location>
</feature>
<dbReference type="Pfam" id="PF05699">
    <property type="entry name" value="Dimer_Tnp_hAT"/>
    <property type="match status" value="1"/>
</dbReference>
<protein>
    <recommendedName>
        <fullName evidence="9">BED-type domain-containing protein</fullName>
    </recommendedName>
</protein>
<dbReference type="SUPFAM" id="SSF53098">
    <property type="entry name" value="Ribonuclease H-like"/>
    <property type="match status" value="1"/>
</dbReference>
<evidence type="ECO:0000256" key="6">
    <source>
        <dbReference type="ARBA" id="ARBA00023242"/>
    </source>
</evidence>
<dbReference type="GO" id="GO:0046983">
    <property type="term" value="F:protein dimerization activity"/>
    <property type="evidence" value="ECO:0007669"/>
    <property type="project" value="InterPro"/>
</dbReference>
<dbReference type="AlphaFoldDB" id="A0AA38VSP1"/>
<comment type="caution">
    <text evidence="10">The sequence shown here is derived from an EMBL/GenBank/DDBJ whole genome shotgun (WGS) entry which is preliminary data.</text>
</comment>
<evidence type="ECO:0000256" key="5">
    <source>
        <dbReference type="ARBA" id="ARBA00023125"/>
    </source>
</evidence>
<feature type="compositionally biased region" description="Low complexity" evidence="8">
    <location>
        <begin position="288"/>
        <end position="300"/>
    </location>
</feature>
<dbReference type="GO" id="GO:0003677">
    <property type="term" value="F:DNA binding"/>
    <property type="evidence" value="ECO:0007669"/>
    <property type="project" value="UniProtKB-KW"/>
</dbReference>
<dbReference type="Pfam" id="PF02892">
    <property type="entry name" value="zf-BED"/>
    <property type="match status" value="2"/>
</dbReference>
<dbReference type="GO" id="GO:0008270">
    <property type="term" value="F:zinc ion binding"/>
    <property type="evidence" value="ECO:0007669"/>
    <property type="project" value="UniProtKB-KW"/>
</dbReference>
<dbReference type="InterPro" id="IPR012337">
    <property type="entry name" value="RNaseH-like_sf"/>
</dbReference>
<keyword evidence="11" id="KW-1185">Reference proteome</keyword>
<evidence type="ECO:0000313" key="11">
    <source>
        <dbReference type="Proteomes" id="UP001172457"/>
    </source>
</evidence>
<evidence type="ECO:0000256" key="3">
    <source>
        <dbReference type="ARBA" id="ARBA00022771"/>
    </source>
</evidence>
<feature type="compositionally biased region" description="Acidic residues" evidence="8">
    <location>
        <begin position="883"/>
        <end position="897"/>
    </location>
</feature>
<accession>A0AA38VSP1</accession>
<feature type="region of interest" description="Disordered" evidence="8">
    <location>
        <begin position="869"/>
        <end position="907"/>
    </location>
</feature>
<reference evidence="10" key="1">
    <citation type="submission" date="2023-03" db="EMBL/GenBank/DDBJ databases">
        <title>Chromosome-scale reference genome and RAD-based genetic map of yellow starthistle (Centaurea solstitialis) reveal putative structural variation and QTLs associated with invader traits.</title>
        <authorList>
            <person name="Reatini B."/>
            <person name="Cang F.A."/>
            <person name="Jiang Q."/>
            <person name="Mckibben M.T.W."/>
            <person name="Barker M.S."/>
            <person name="Rieseberg L.H."/>
            <person name="Dlugosch K.M."/>
        </authorList>
    </citation>
    <scope>NUCLEOTIDE SEQUENCE</scope>
    <source>
        <strain evidence="10">CAN-66</strain>
        <tissue evidence="10">Leaf</tissue>
    </source>
</reference>
<feature type="compositionally biased region" description="Low complexity" evidence="8">
    <location>
        <begin position="898"/>
        <end position="907"/>
    </location>
</feature>
<comment type="subcellular location">
    <subcellularLocation>
        <location evidence="1">Nucleus</location>
    </subcellularLocation>
</comment>
<evidence type="ECO:0000256" key="4">
    <source>
        <dbReference type="ARBA" id="ARBA00022833"/>
    </source>
</evidence>
<feature type="domain" description="BED-type" evidence="9">
    <location>
        <begin position="146"/>
        <end position="202"/>
    </location>
</feature>
<dbReference type="Pfam" id="PF04937">
    <property type="entry name" value="DUF659"/>
    <property type="match status" value="1"/>
</dbReference>
<feature type="region of interest" description="Disordered" evidence="8">
    <location>
        <begin position="260"/>
        <end position="300"/>
    </location>
</feature>
<evidence type="ECO:0000313" key="10">
    <source>
        <dbReference type="EMBL" id="KAJ9537142.1"/>
    </source>
</evidence>
<dbReference type="InterPro" id="IPR003656">
    <property type="entry name" value="Znf_BED"/>
</dbReference>
<dbReference type="PANTHER" id="PTHR32166:SF105">
    <property type="entry name" value="HAT DIMERIZATION DOMAIN-CONTAINING PROTEIN"/>
    <property type="match status" value="1"/>
</dbReference>
<dbReference type="InterPro" id="IPR007021">
    <property type="entry name" value="DUF659"/>
</dbReference>
<dbReference type="Proteomes" id="UP001172457">
    <property type="component" value="Chromosome 8"/>
</dbReference>
<dbReference type="PANTHER" id="PTHR32166">
    <property type="entry name" value="OSJNBA0013A04.12 PROTEIN"/>
    <property type="match status" value="1"/>
</dbReference>
<keyword evidence="6" id="KW-0539">Nucleus</keyword>
<dbReference type="PROSITE" id="PS50808">
    <property type="entry name" value="ZF_BED"/>
    <property type="match status" value="2"/>
</dbReference>
<evidence type="ECO:0000256" key="2">
    <source>
        <dbReference type="ARBA" id="ARBA00022723"/>
    </source>
</evidence>
<evidence type="ECO:0000259" key="9">
    <source>
        <dbReference type="PROSITE" id="PS50808"/>
    </source>
</evidence>
<gene>
    <name evidence="10" type="ORF">OSB04_029875</name>
</gene>
<organism evidence="10 11">
    <name type="scientific">Centaurea solstitialis</name>
    <name type="common">yellow star-thistle</name>
    <dbReference type="NCBI Taxonomy" id="347529"/>
    <lineage>
        <taxon>Eukaryota</taxon>
        <taxon>Viridiplantae</taxon>
        <taxon>Streptophyta</taxon>
        <taxon>Embryophyta</taxon>
        <taxon>Tracheophyta</taxon>
        <taxon>Spermatophyta</taxon>
        <taxon>Magnoliopsida</taxon>
        <taxon>eudicotyledons</taxon>
        <taxon>Gunneridae</taxon>
        <taxon>Pentapetalae</taxon>
        <taxon>asterids</taxon>
        <taxon>campanulids</taxon>
        <taxon>Asterales</taxon>
        <taxon>Asteraceae</taxon>
        <taxon>Carduoideae</taxon>
        <taxon>Cardueae</taxon>
        <taxon>Centaureinae</taxon>
        <taxon>Centaurea</taxon>
    </lineage>
</organism>